<evidence type="ECO:0000313" key="1">
    <source>
        <dbReference type="EMBL" id="GMF16692.1"/>
    </source>
</evidence>
<dbReference type="Proteomes" id="UP001165083">
    <property type="component" value="Unassembled WGS sequence"/>
</dbReference>
<dbReference type="AlphaFoldDB" id="A0A9W6TLX6"/>
<keyword evidence="2" id="KW-1185">Reference proteome</keyword>
<gene>
    <name evidence="1" type="ORF">Plil01_000598800</name>
</gene>
<reference evidence="1" key="1">
    <citation type="submission" date="2023-04" db="EMBL/GenBank/DDBJ databases">
        <title>Phytophthora lilii NBRC 32176.</title>
        <authorList>
            <person name="Ichikawa N."/>
            <person name="Sato H."/>
            <person name="Tonouchi N."/>
        </authorList>
    </citation>
    <scope>NUCLEOTIDE SEQUENCE</scope>
    <source>
        <strain evidence="1">NBRC 32176</strain>
    </source>
</reference>
<sequence length="68" mass="7708">MLMERLEDEVKQAYSNLFRVYQPQQEAIIYSNSQIMYDETCNGGIVKLETTTPMGWPMGTACKNVGAI</sequence>
<name>A0A9W6TLX6_9STRA</name>
<dbReference type="EMBL" id="BSXW01000258">
    <property type="protein sequence ID" value="GMF16692.1"/>
    <property type="molecule type" value="Genomic_DNA"/>
</dbReference>
<accession>A0A9W6TLX6</accession>
<evidence type="ECO:0000313" key="2">
    <source>
        <dbReference type="Proteomes" id="UP001165083"/>
    </source>
</evidence>
<protein>
    <submittedName>
        <fullName evidence="1">Unnamed protein product</fullName>
    </submittedName>
</protein>
<comment type="caution">
    <text evidence="1">The sequence shown here is derived from an EMBL/GenBank/DDBJ whole genome shotgun (WGS) entry which is preliminary data.</text>
</comment>
<proteinExistence type="predicted"/>
<organism evidence="1 2">
    <name type="scientific">Phytophthora lilii</name>
    <dbReference type="NCBI Taxonomy" id="2077276"/>
    <lineage>
        <taxon>Eukaryota</taxon>
        <taxon>Sar</taxon>
        <taxon>Stramenopiles</taxon>
        <taxon>Oomycota</taxon>
        <taxon>Peronosporomycetes</taxon>
        <taxon>Peronosporales</taxon>
        <taxon>Peronosporaceae</taxon>
        <taxon>Phytophthora</taxon>
    </lineage>
</organism>